<gene>
    <name evidence="2" type="ORF">SBAD_LOCUS11597</name>
</gene>
<proteinExistence type="predicted"/>
<accession>A0A183J6U9</accession>
<dbReference type="EMBL" id="UZAM01015998">
    <property type="protein sequence ID" value="VDP41385.1"/>
    <property type="molecule type" value="Genomic_DNA"/>
</dbReference>
<organism evidence="4">
    <name type="scientific">Soboliphyme baturini</name>
    <dbReference type="NCBI Taxonomy" id="241478"/>
    <lineage>
        <taxon>Eukaryota</taxon>
        <taxon>Metazoa</taxon>
        <taxon>Ecdysozoa</taxon>
        <taxon>Nematoda</taxon>
        <taxon>Enoplea</taxon>
        <taxon>Dorylaimia</taxon>
        <taxon>Dioctophymatida</taxon>
        <taxon>Dioctophymatoidea</taxon>
        <taxon>Soboliphymatidae</taxon>
        <taxon>Soboliphyme</taxon>
    </lineage>
</organism>
<sequence>MVLTPSKIIPSRSSPGCQGRAGCWATEADCKKSAITTCSLSSASRGRDSTTTADEDRRKDDEDTIDEATKYQLDIVGLSSTKRQGCGLLNLHGWKRFYSGVDITTRARASVGVLVCAPNLEREYETFLEEVQCALSEVPNTESFILIGGLNAHVGVDVEKWNGLIGKNGPSDLNSSGMK</sequence>
<keyword evidence="3" id="KW-1185">Reference proteome</keyword>
<reference evidence="4" key="1">
    <citation type="submission" date="2016-06" db="UniProtKB">
        <authorList>
            <consortium name="WormBaseParasite"/>
        </authorList>
    </citation>
    <scope>IDENTIFICATION</scope>
</reference>
<dbReference type="AlphaFoldDB" id="A0A183J6U9"/>
<evidence type="ECO:0000313" key="3">
    <source>
        <dbReference type="Proteomes" id="UP000270296"/>
    </source>
</evidence>
<evidence type="ECO:0000313" key="2">
    <source>
        <dbReference type="EMBL" id="VDP41385.1"/>
    </source>
</evidence>
<evidence type="ECO:0000256" key="1">
    <source>
        <dbReference type="SAM" id="MobiDB-lite"/>
    </source>
</evidence>
<evidence type="ECO:0000313" key="4">
    <source>
        <dbReference type="WBParaSite" id="SBAD_0001198401-mRNA-1"/>
    </source>
</evidence>
<dbReference type="WBParaSite" id="SBAD_0001198401-mRNA-1">
    <property type="protein sequence ID" value="SBAD_0001198401-mRNA-1"/>
    <property type="gene ID" value="SBAD_0001198401"/>
</dbReference>
<feature type="region of interest" description="Disordered" evidence="1">
    <location>
        <begin position="42"/>
        <end position="62"/>
    </location>
</feature>
<protein>
    <submittedName>
        <fullName evidence="4">Endo/exonuclease/phosphatase domain-containing protein</fullName>
    </submittedName>
</protein>
<dbReference type="Proteomes" id="UP000270296">
    <property type="component" value="Unassembled WGS sequence"/>
</dbReference>
<reference evidence="2 3" key="2">
    <citation type="submission" date="2018-11" db="EMBL/GenBank/DDBJ databases">
        <authorList>
            <consortium name="Pathogen Informatics"/>
        </authorList>
    </citation>
    <scope>NUCLEOTIDE SEQUENCE [LARGE SCALE GENOMIC DNA]</scope>
</reference>
<feature type="compositionally biased region" description="Polar residues" evidence="1">
    <location>
        <begin position="42"/>
        <end position="52"/>
    </location>
</feature>
<dbReference type="OrthoDB" id="410381at2759"/>
<name>A0A183J6U9_9BILA</name>